<dbReference type="PRINTS" id="PR00415">
    <property type="entry name" value="ACONITASE"/>
</dbReference>
<evidence type="ECO:0000256" key="4">
    <source>
        <dbReference type="ARBA" id="ARBA00022430"/>
    </source>
</evidence>
<dbReference type="Pfam" id="PF00330">
    <property type="entry name" value="Aconitase"/>
    <property type="match status" value="1"/>
</dbReference>
<evidence type="ECO:0000256" key="11">
    <source>
        <dbReference type="ARBA" id="ARBA00023304"/>
    </source>
</evidence>
<feature type="binding site" evidence="12">
    <location>
        <position position="408"/>
    </location>
    <ligand>
        <name>[4Fe-4S] cluster</name>
        <dbReference type="ChEBI" id="CHEBI:49883"/>
    </ligand>
</feature>
<dbReference type="eggNOG" id="COG0065">
    <property type="taxonomic scope" value="Bacteria"/>
</dbReference>
<dbReference type="AlphaFoldDB" id="I2GS62"/>
<keyword evidence="5 12" id="KW-0004">4Fe-4S</keyword>
<dbReference type="HAMAP" id="MF_01026">
    <property type="entry name" value="LeuC_type1"/>
    <property type="match status" value="1"/>
</dbReference>
<name>I2GS62_9BACT</name>
<accession>I2GS62</accession>
<dbReference type="InterPro" id="IPR050067">
    <property type="entry name" value="IPM_dehydratase_rel_enz"/>
</dbReference>
<keyword evidence="4 12" id="KW-0432">Leucine biosynthesis</keyword>
<dbReference type="InterPro" id="IPR015931">
    <property type="entry name" value="Acnase/IPM_dHydase_lsu_aba_1/3"/>
</dbReference>
<comment type="catalytic activity">
    <reaction evidence="1 12">
        <text>(2R,3S)-3-isopropylmalate = (2S)-2-isopropylmalate</text>
        <dbReference type="Rhea" id="RHEA:32287"/>
        <dbReference type="ChEBI" id="CHEBI:1178"/>
        <dbReference type="ChEBI" id="CHEBI:35121"/>
        <dbReference type="EC" id="4.2.1.33"/>
    </reaction>
</comment>
<dbReference type="NCBIfam" id="TIGR00170">
    <property type="entry name" value="leuC"/>
    <property type="match status" value="1"/>
</dbReference>
<dbReference type="InterPro" id="IPR033941">
    <property type="entry name" value="IPMI_cat"/>
</dbReference>
<evidence type="ECO:0000256" key="8">
    <source>
        <dbReference type="ARBA" id="ARBA00023004"/>
    </source>
</evidence>
<dbReference type="GO" id="GO:0051539">
    <property type="term" value="F:4 iron, 4 sulfur cluster binding"/>
    <property type="evidence" value="ECO:0007669"/>
    <property type="project" value="UniProtKB-KW"/>
</dbReference>
<dbReference type="PROSITE" id="PS00450">
    <property type="entry name" value="ACONITASE_1"/>
    <property type="match status" value="1"/>
</dbReference>
<dbReference type="EMBL" id="CAIT01000009">
    <property type="protein sequence ID" value="CCH56740.1"/>
    <property type="molecule type" value="Genomic_DNA"/>
</dbReference>
<keyword evidence="7 12" id="KW-0479">Metal-binding</keyword>
<dbReference type="RefSeq" id="WP_009285305.1">
    <property type="nucleotide sequence ID" value="NZ_CAIT01000009.1"/>
</dbReference>
<evidence type="ECO:0000256" key="7">
    <source>
        <dbReference type="ARBA" id="ARBA00022723"/>
    </source>
</evidence>
<keyword evidence="9 12" id="KW-0411">Iron-sulfur</keyword>
<evidence type="ECO:0000259" key="13">
    <source>
        <dbReference type="Pfam" id="PF00330"/>
    </source>
</evidence>
<evidence type="ECO:0000313" key="14">
    <source>
        <dbReference type="EMBL" id="CCH56740.1"/>
    </source>
</evidence>
<keyword evidence="15" id="KW-1185">Reference proteome</keyword>
<organism evidence="14 15">
    <name type="scientific">Fibrisoma limi BUZ 3</name>
    <dbReference type="NCBI Taxonomy" id="1185876"/>
    <lineage>
        <taxon>Bacteria</taxon>
        <taxon>Pseudomonadati</taxon>
        <taxon>Bacteroidota</taxon>
        <taxon>Cytophagia</taxon>
        <taxon>Cytophagales</taxon>
        <taxon>Spirosomataceae</taxon>
        <taxon>Fibrisoma</taxon>
    </lineage>
</organism>
<protein>
    <recommendedName>
        <fullName evidence="12">3-isopropylmalate dehydratase large subunit</fullName>
        <ecNumber evidence="12">4.2.1.33</ecNumber>
    </recommendedName>
    <alternativeName>
        <fullName evidence="12">Alpha-IPM isomerase</fullName>
        <shortName evidence="12">IPMI</shortName>
    </alternativeName>
    <alternativeName>
        <fullName evidence="12">Isopropylmalate isomerase</fullName>
    </alternativeName>
</protein>
<evidence type="ECO:0000256" key="9">
    <source>
        <dbReference type="ARBA" id="ARBA00023014"/>
    </source>
</evidence>
<dbReference type="InterPro" id="IPR018136">
    <property type="entry name" value="Aconitase_4Fe-4S_BS"/>
</dbReference>
<dbReference type="InterPro" id="IPR036008">
    <property type="entry name" value="Aconitase_4Fe-4S_dom"/>
</dbReference>
<dbReference type="UniPathway" id="UPA00048">
    <property type="reaction ID" value="UER00071"/>
</dbReference>
<evidence type="ECO:0000256" key="6">
    <source>
        <dbReference type="ARBA" id="ARBA00022605"/>
    </source>
</evidence>
<comment type="cofactor">
    <cofactor evidence="12">
        <name>[4Fe-4S] cluster</name>
        <dbReference type="ChEBI" id="CHEBI:49883"/>
    </cofactor>
    <text evidence="12">Binds 1 [4Fe-4S] cluster per subunit.</text>
</comment>
<dbReference type="Gene3D" id="3.30.499.10">
    <property type="entry name" value="Aconitase, domain 3"/>
    <property type="match status" value="2"/>
</dbReference>
<reference evidence="14 15" key="1">
    <citation type="journal article" date="2012" name="J. Bacteriol.">
        <title>Genome Sequence of the Filamentous Bacterium Fibrisoma limi BUZ 3T.</title>
        <authorList>
            <person name="Filippini M."/>
            <person name="Qi W."/>
            <person name="Jaenicke S."/>
            <person name="Goesmann A."/>
            <person name="Smits T.H."/>
            <person name="Bagheri H.C."/>
        </authorList>
    </citation>
    <scope>NUCLEOTIDE SEQUENCE [LARGE SCALE GENOMIC DNA]</scope>
    <source>
        <strain evidence="15">BUZ 3T</strain>
    </source>
</reference>
<keyword evidence="6 12" id="KW-0028">Amino-acid biosynthesis</keyword>
<feature type="binding site" evidence="12">
    <location>
        <position position="348"/>
    </location>
    <ligand>
        <name>[4Fe-4S] cluster</name>
        <dbReference type="ChEBI" id="CHEBI:49883"/>
    </ligand>
</feature>
<dbReference type="PANTHER" id="PTHR43822:SF9">
    <property type="entry name" value="3-ISOPROPYLMALATE DEHYDRATASE"/>
    <property type="match status" value="1"/>
</dbReference>
<comment type="function">
    <text evidence="2 12">Catalyzes the isomerization between 2-isopropylmalate and 3-isopropylmalate, via the formation of 2-isopropylmaleate.</text>
</comment>
<evidence type="ECO:0000256" key="10">
    <source>
        <dbReference type="ARBA" id="ARBA00023239"/>
    </source>
</evidence>
<comment type="pathway">
    <text evidence="3 12">Amino-acid biosynthesis; L-leucine biosynthesis; L-leucine from 3-methyl-2-oxobutanoate: step 2/4.</text>
</comment>
<dbReference type="GO" id="GO:0003861">
    <property type="term" value="F:3-isopropylmalate dehydratase activity"/>
    <property type="evidence" value="ECO:0007669"/>
    <property type="project" value="UniProtKB-UniRule"/>
</dbReference>
<dbReference type="InterPro" id="IPR004430">
    <property type="entry name" value="3-IsopropMal_deHydase_lsu"/>
</dbReference>
<keyword evidence="10 12" id="KW-0456">Lyase</keyword>
<comment type="similarity">
    <text evidence="12">Belongs to the aconitase/IPM isomerase family. LeuC type 1 subfamily.</text>
</comment>
<keyword evidence="11 12" id="KW-0100">Branched-chain amino acid biosynthesis</keyword>
<sequence length="467" mass="50766">MSTPTTLFDKIWDAHVVKRAEGHPDALFIDRHFIHEVTSPQAFDGLRKRGISVFNIGRTTATADHNVPTKDQHLPIKEALSRHQVETLRKNCADFGIELYDLGHPFQGIVHIIGPELGLTQPGMTIVCGDSHTSTHGAFGNIAFGIGTSEVEQVLATQCILQYKPKRMRISINGKLGKGVTSKDIILYIISKISASGATGYFVEYAGDTIESLSMEARMTICNMSIEMGARGGLIAPDETTFNYIRGRRFAPQGEAFDKAVETWRTLKTDEGATFDRELNINAEDIEPMITYGTNPGMGIGISHQVPNLSDIPESELASYTKSLAYMGLEPGMDLVGKPVDYVFIGSCTNARIEDLRQVAEFVKGKQKADGVEVWIVPGSVQVANQAKAEGLDKVFAAAGFELRDPGCSACLGMNEDKIPAGKYCVSTSNRNFEGRQGPQSRTFLASPLTAAVAAVTGKVQDVREFV</sequence>
<evidence type="ECO:0000313" key="15">
    <source>
        <dbReference type="Proteomes" id="UP000009309"/>
    </source>
</evidence>
<dbReference type="OrthoDB" id="9802769at2"/>
<dbReference type="Proteomes" id="UP000009309">
    <property type="component" value="Unassembled WGS sequence"/>
</dbReference>
<dbReference type="NCBIfam" id="NF009116">
    <property type="entry name" value="PRK12466.1"/>
    <property type="match status" value="1"/>
</dbReference>
<dbReference type="STRING" id="1185876.BN8_06126"/>
<evidence type="ECO:0000256" key="2">
    <source>
        <dbReference type="ARBA" id="ARBA00002695"/>
    </source>
</evidence>
<dbReference type="InterPro" id="IPR001030">
    <property type="entry name" value="Acoase/IPM_deHydtase_lsu_aba"/>
</dbReference>
<comment type="caution">
    <text evidence="14">The sequence shown here is derived from an EMBL/GenBank/DDBJ whole genome shotgun (WGS) entry which is preliminary data.</text>
</comment>
<dbReference type="EC" id="4.2.1.33" evidence="12"/>
<dbReference type="PANTHER" id="PTHR43822">
    <property type="entry name" value="HOMOACONITASE, MITOCHONDRIAL-RELATED"/>
    <property type="match status" value="1"/>
</dbReference>
<dbReference type="GO" id="GO:0009098">
    <property type="term" value="P:L-leucine biosynthetic process"/>
    <property type="evidence" value="ECO:0007669"/>
    <property type="project" value="UniProtKB-UniRule"/>
</dbReference>
<dbReference type="GO" id="GO:0046872">
    <property type="term" value="F:metal ion binding"/>
    <property type="evidence" value="ECO:0007669"/>
    <property type="project" value="UniProtKB-KW"/>
</dbReference>
<feature type="domain" description="Aconitase/3-isopropylmalate dehydratase large subunit alpha/beta/alpha" evidence="13">
    <location>
        <begin position="9"/>
        <end position="458"/>
    </location>
</feature>
<evidence type="ECO:0000256" key="5">
    <source>
        <dbReference type="ARBA" id="ARBA00022485"/>
    </source>
</evidence>
<comment type="subunit">
    <text evidence="12">Heterodimer of LeuC and LeuD.</text>
</comment>
<dbReference type="CDD" id="cd01583">
    <property type="entry name" value="IPMI"/>
    <property type="match status" value="1"/>
</dbReference>
<keyword evidence="8 12" id="KW-0408">Iron</keyword>
<dbReference type="SUPFAM" id="SSF53732">
    <property type="entry name" value="Aconitase iron-sulfur domain"/>
    <property type="match status" value="1"/>
</dbReference>
<evidence type="ECO:0000256" key="3">
    <source>
        <dbReference type="ARBA" id="ARBA00004729"/>
    </source>
</evidence>
<dbReference type="PROSITE" id="PS01244">
    <property type="entry name" value="ACONITASE_2"/>
    <property type="match status" value="1"/>
</dbReference>
<evidence type="ECO:0000256" key="12">
    <source>
        <dbReference type="HAMAP-Rule" id="MF_01026"/>
    </source>
</evidence>
<gene>
    <name evidence="12" type="primary">leuC</name>
    <name evidence="14" type="ORF">BN8_06126</name>
</gene>
<feature type="binding site" evidence="12">
    <location>
        <position position="411"/>
    </location>
    <ligand>
        <name>[4Fe-4S] cluster</name>
        <dbReference type="ChEBI" id="CHEBI:49883"/>
    </ligand>
</feature>
<proteinExistence type="inferred from homology"/>
<evidence type="ECO:0000256" key="1">
    <source>
        <dbReference type="ARBA" id="ARBA00000491"/>
    </source>
</evidence>
<dbReference type="NCBIfam" id="NF004016">
    <property type="entry name" value="PRK05478.1"/>
    <property type="match status" value="1"/>
</dbReference>